<evidence type="ECO:0000313" key="2">
    <source>
        <dbReference type="EMBL" id="KAF0889272.1"/>
    </source>
</evidence>
<comment type="caution">
    <text evidence="2">The sequence shown here is derived from an EMBL/GenBank/DDBJ whole genome shotgun (WGS) entry which is preliminary data.</text>
</comment>
<proteinExistence type="predicted"/>
<dbReference type="AlphaFoldDB" id="A0A6G1BN53"/>
<reference evidence="2 3" key="1">
    <citation type="submission" date="2019-11" db="EMBL/GenBank/DDBJ databases">
        <title>Whole genome sequence of Oryza granulata.</title>
        <authorList>
            <person name="Li W."/>
        </authorList>
    </citation>
    <scope>NUCLEOTIDE SEQUENCE [LARGE SCALE GENOMIC DNA]</scope>
    <source>
        <strain evidence="3">cv. Menghai</strain>
        <tissue evidence="2">Leaf</tissue>
    </source>
</reference>
<dbReference type="EMBL" id="SPHZ02000012">
    <property type="protein sequence ID" value="KAF0889272.1"/>
    <property type="molecule type" value="Genomic_DNA"/>
</dbReference>
<keyword evidence="3" id="KW-1185">Reference proteome</keyword>
<evidence type="ECO:0000313" key="3">
    <source>
        <dbReference type="Proteomes" id="UP000479710"/>
    </source>
</evidence>
<gene>
    <name evidence="2" type="ORF">E2562_022518</name>
</gene>
<name>A0A6G1BN53_9ORYZ</name>
<feature type="region of interest" description="Disordered" evidence="1">
    <location>
        <begin position="47"/>
        <end position="70"/>
    </location>
</feature>
<protein>
    <submittedName>
        <fullName evidence="2">Uncharacterized protein</fullName>
    </submittedName>
</protein>
<sequence length="70" mass="8312">MEFRSKNYGAREFWGRRAPGLSGRSRHRAWLDVQCSEVIEQRRWSPATSWENKRPAAQWGGRPRLRAEEI</sequence>
<accession>A0A6G1BN53</accession>
<dbReference type="Proteomes" id="UP000479710">
    <property type="component" value="Unassembled WGS sequence"/>
</dbReference>
<organism evidence="2 3">
    <name type="scientific">Oryza meyeriana var. granulata</name>
    <dbReference type="NCBI Taxonomy" id="110450"/>
    <lineage>
        <taxon>Eukaryota</taxon>
        <taxon>Viridiplantae</taxon>
        <taxon>Streptophyta</taxon>
        <taxon>Embryophyta</taxon>
        <taxon>Tracheophyta</taxon>
        <taxon>Spermatophyta</taxon>
        <taxon>Magnoliopsida</taxon>
        <taxon>Liliopsida</taxon>
        <taxon>Poales</taxon>
        <taxon>Poaceae</taxon>
        <taxon>BOP clade</taxon>
        <taxon>Oryzoideae</taxon>
        <taxon>Oryzeae</taxon>
        <taxon>Oryzinae</taxon>
        <taxon>Oryza</taxon>
        <taxon>Oryza meyeriana</taxon>
    </lineage>
</organism>
<evidence type="ECO:0000256" key="1">
    <source>
        <dbReference type="SAM" id="MobiDB-lite"/>
    </source>
</evidence>